<feature type="chain" id="PRO_5045002840" description="RxLR effector protein" evidence="5">
    <location>
        <begin position="24"/>
        <end position="71"/>
    </location>
</feature>
<gene>
    <name evidence="6" type="ORF">PHMEG_000879</name>
</gene>
<evidence type="ECO:0000313" key="7">
    <source>
        <dbReference type="Proteomes" id="UP000198211"/>
    </source>
</evidence>
<keyword evidence="7" id="KW-1185">Reference proteome</keyword>
<sequence>MIFDHFVLIMATVLLATSDSASASAMSKLRSTNASTLVHESNIPIKRILRGDPTNDKVVKERGVYENLINA</sequence>
<protein>
    <recommendedName>
        <fullName evidence="5">RxLR effector protein</fullName>
    </recommendedName>
</protein>
<comment type="similarity">
    <text evidence="2 5">Belongs to the RxLR effector family.</text>
</comment>
<comment type="domain">
    <text evidence="5">The RxLR-dEER motif acts to carry the protein into the host cell cytoplasm through binding to cell surface phosphatidylinositol-3-phosphate.</text>
</comment>
<organism evidence="6 7">
    <name type="scientific">Phytophthora megakarya</name>
    <dbReference type="NCBI Taxonomy" id="4795"/>
    <lineage>
        <taxon>Eukaryota</taxon>
        <taxon>Sar</taxon>
        <taxon>Stramenopiles</taxon>
        <taxon>Oomycota</taxon>
        <taxon>Peronosporomycetes</taxon>
        <taxon>Peronosporales</taxon>
        <taxon>Peronosporaceae</taxon>
        <taxon>Phytophthora</taxon>
    </lineage>
</organism>
<comment type="function">
    <text evidence="5">Effector that suppresses plant defense responses during pathogen infection.</text>
</comment>
<keyword evidence="3 5" id="KW-0964">Secreted</keyword>
<proteinExistence type="inferred from homology"/>
<evidence type="ECO:0000256" key="4">
    <source>
        <dbReference type="ARBA" id="ARBA00022729"/>
    </source>
</evidence>
<evidence type="ECO:0000256" key="1">
    <source>
        <dbReference type="ARBA" id="ARBA00004613"/>
    </source>
</evidence>
<evidence type="ECO:0000256" key="3">
    <source>
        <dbReference type="ARBA" id="ARBA00022525"/>
    </source>
</evidence>
<comment type="subcellular location">
    <subcellularLocation>
        <location evidence="1 5">Secreted</location>
    </subcellularLocation>
</comment>
<evidence type="ECO:0000313" key="6">
    <source>
        <dbReference type="EMBL" id="OWZ24124.1"/>
    </source>
</evidence>
<evidence type="ECO:0000256" key="5">
    <source>
        <dbReference type="RuleBase" id="RU367124"/>
    </source>
</evidence>
<dbReference type="EMBL" id="NBNE01000027">
    <property type="protein sequence ID" value="OWZ24124.1"/>
    <property type="molecule type" value="Genomic_DNA"/>
</dbReference>
<reference evidence="7" key="1">
    <citation type="submission" date="2017-03" db="EMBL/GenBank/DDBJ databases">
        <title>Phytopthora megakarya and P. palmivora, two closely related causual agents of cacao black pod achieved similar genome size and gene model numbers by different mechanisms.</title>
        <authorList>
            <person name="Ali S."/>
            <person name="Shao J."/>
            <person name="Larry D.J."/>
            <person name="Kronmiller B."/>
            <person name="Shen D."/>
            <person name="Strem M.D."/>
            <person name="Melnick R.L."/>
            <person name="Guiltinan M.J."/>
            <person name="Tyler B.M."/>
            <person name="Meinhardt L.W."/>
            <person name="Bailey B.A."/>
        </authorList>
    </citation>
    <scope>NUCLEOTIDE SEQUENCE [LARGE SCALE GENOMIC DNA]</scope>
    <source>
        <strain evidence="7">zdho120</strain>
    </source>
</reference>
<dbReference type="AlphaFoldDB" id="A0A225X1W5"/>
<accession>A0A225X1W5</accession>
<name>A0A225X1W5_9STRA</name>
<keyword evidence="4 5" id="KW-0732">Signal</keyword>
<dbReference type="InterPro" id="IPR031825">
    <property type="entry name" value="RXLR"/>
</dbReference>
<comment type="caution">
    <text evidence="6">The sequence shown here is derived from an EMBL/GenBank/DDBJ whole genome shotgun (WGS) entry which is preliminary data.</text>
</comment>
<evidence type="ECO:0000256" key="2">
    <source>
        <dbReference type="ARBA" id="ARBA00010400"/>
    </source>
</evidence>
<dbReference type="Pfam" id="PF16810">
    <property type="entry name" value="RXLR"/>
    <property type="match status" value="1"/>
</dbReference>
<feature type="signal peptide" evidence="5">
    <location>
        <begin position="1"/>
        <end position="23"/>
    </location>
</feature>
<dbReference type="Proteomes" id="UP000198211">
    <property type="component" value="Unassembled WGS sequence"/>
</dbReference>